<feature type="transmembrane region" description="Helical" evidence="1">
    <location>
        <begin position="203"/>
        <end position="223"/>
    </location>
</feature>
<keyword evidence="1" id="KW-1133">Transmembrane helix</keyword>
<feature type="transmembrane region" description="Helical" evidence="1">
    <location>
        <begin position="106"/>
        <end position="126"/>
    </location>
</feature>
<keyword evidence="1" id="KW-0812">Transmembrane</keyword>
<sequence>MEKTFSLLDEISFVAIFNKVKESTNYLVLALIFSTIVLTPAILARSFYDMSYSMQMRDPVVLLEGPLYTGWFSQLGCALWFVSVGFCFLSLQLISKDHPMPRMRSFLIYSLALTTFLGADDMFLLHDEILPYLGIKENLIALGYFLAVVGYLLLYFKVILKTQYIVLGLAFFFLGLSLSLDRLPGQKIFTPGAWQSVLIEDGAKMIGIILWAIYFYSVSKLTLKKKTMLKYLGLKNRPMLMPESQNQKKSKLPDTPHREN</sequence>
<feature type="transmembrane region" description="Helical" evidence="1">
    <location>
        <begin position="138"/>
        <end position="156"/>
    </location>
</feature>
<keyword evidence="3" id="KW-1185">Reference proteome</keyword>
<dbReference type="Proteomes" id="UP001201449">
    <property type="component" value="Unassembled WGS sequence"/>
</dbReference>
<feature type="transmembrane region" description="Helical" evidence="1">
    <location>
        <begin position="163"/>
        <end position="183"/>
    </location>
</feature>
<gene>
    <name evidence="2" type="ORF">L0U89_03440</name>
</gene>
<reference evidence="2 3" key="1">
    <citation type="submission" date="2022-01" db="EMBL/GenBank/DDBJ databases">
        <title>Mariniradius saccharolyticus sp. nov., isolated from sediment of a river.</title>
        <authorList>
            <person name="Liu H."/>
        </authorList>
    </citation>
    <scope>NUCLEOTIDE SEQUENCE [LARGE SCALE GENOMIC DNA]</scope>
    <source>
        <strain evidence="2 3">RY-2</strain>
    </source>
</reference>
<accession>A0ABS9BSJ3</accession>
<dbReference type="EMBL" id="JAKEVZ010000002">
    <property type="protein sequence ID" value="MCF1750111.1"/>
    <property type="molecule type" value="Genomic_DNA"/>
</dbReference>
<feature type="transmembrane region" description="Helical" evidence="1">
    <location>
        <begin position="26"/>
        <end position="48"/>
    </location>
</feature>
<dbReference type="RefSeq" id="WP_234860238.1">
    <property type="nucleotide sequence ID" value="NZ_JAKEVZ010000002.1"/>
</dbReference>
<organism evidence="2 3">
    <name type="scientific">Mariniradius sediminis</name>
    <dbReference type="NCBI Taxonomy" id="2909237"/>
    <lineage>
        <taxon>Bacteria</taxon>
        <taxon>Pseudomonadati</taxon>
        <taxon>Bacteroidota</taxon>
        <taxon>Cytophagia</taxon>
        <taxon>Cytophagales</taxon>
        <taxon>Cyclobacteriaceae</taxon>
        <taxon>Mariniradius</taxon>
    </lineage>
</organism>
<evidence type="ECO:0000313" key="3">
    <source>
        <dbReference type="Proteomes" id="UP001201449"/>
    </source>
</evidence>
<evidence type="ECO:0000256" key="1">
    <source>
        <dbReference type="SAM" id="Phobius"/>
    </source>
</evidence>
<keyword evidence="1" id="KW-0472">Membrane</keyword>
<evidence type="ECO:0000313" key="2">
    <source>
        <dbReference type="EMBL" id="MCF1750111.1"/>
    </source>
</evidence>
<comment type="caution">
    <text evidence="2">The sequence shown here is derived from an EMBL/GenBank/DDBJ whole genome shotgun (WGS) entry which is preliminary data.</text>
</comment>
<protein>
    <submittedName>
        <fullName evidence="2">Uncharacterized protein</fullName>
    </submittedName>
</protein>
<feature type="transmembrane region" description="Helical" evidence="1">
    <location>
        <begin position="68"/>
        <end position="94"/>
    </location>
</feature>
<proteinExistence type="predicted"/>
<name>A0ABS9BSJ3_9BACT</name>